<organism evidence="2 3">
    <name type="scientific">Salibaculum griseiflavum</name>
    <dbReference type="NCBI Taxonomy" id="1914409"/>
    <lineage>
        <taxon>Bacteria</taxon>
        <taxon>Pseudomonadati</taxon>
        <taxon>Pseudomonadota</taxon>
        <taxon>Alphaproteobacteria</taxon>
        <taxon>Rhodobacterales</taxon>
        <taxon>Roseobacteraceae</taxon>
        <taxon>Salibaculum</taxon>
    </lineage>
</organism>
<keyword evidence="3" id="KW-1185">Reference proteome</keyword>
<dbReference type="RefSeq" id="WP_109389007.1">
    <property type="nucleotide sequence ID" value="NZ_QETF01000011.1"/>
</dbReference>
<accession>A0A2V1P245</accession>
<evidence type="ECO:0000256" key="1">
    <source>
        <dbReference type="SAM" id="Phobius"/>
    </source>
</evidence>
<comment type="caution">
    <text evidence="2">The sequence shown here is derived from an EMBL/GenBank/DDBJ whole genome shotgun (WGS) entry which is preliminary data.</text>
</comment>
<proteinExistence type="predicted"/>
<protein>
    <submittedName>
        <fullName evidence="2">Uncharacterized protein</fullName>
    </submittedName>
</protein>
<dbReference type="EMBL" id="QETF01000011">
    <property type="protein sequence ID" value="PWG16589.1"/>
    <property type="molecule type" value="Genomic_DNA"/>
</dbReference>
<gene>
    <name evidence="2" type="ORF">DFK10_10595</name>
</gene>
<dbReference type="AlphaFoldDB" id="A0A2V1P245"/>
<keyword evidence="1" id="KW-1133">Transmembrane helix</keyword>
<dbReference type="Proteomes" id="UP000245293">
    <property type="component" value="Unassembled WGS sequence"/>
</dbReference>
<keyword evidence="1" id="KW-0812">Transmembrane</keyword>
<feature type="transmembrane region" description="Helical" evidence="1">
    <location>
        <begin position="66"/>
        <end position="88"/>
    </location>
</feature>
<feature type="transmembrane region" description="Helical" evidence="1">
    <location>
        <begin position="42"/>
        <end position="59"/>
    </location>
</feature>
<evidence type="ECO:0000313" key="2">
    <source>
        <dbReference type="EMBL" id="PWG16589.1"/>
    </source>
</evidence>
<evidence type="ECO:0000313" key="3">
    <source>
        <dbReference type="Proteomes" id="UP000245293"/>
    </source>
</evidence>
<name>A0A2V1P245_9RHOB</name>
<reference evidence="3" key="1">
    <citation type="submission" date="2018-05" db="EMBL/GenBank/DDBJ databases">
        <authorList>
            <person name="Du Z."/>
            <person name="Wang X."/>
        </authorList>
    </citation>
    <scope>NUCLEOTIDE SEQUENCE [LARGE SCALE GENOMIC DNA]</scope>
    <source>
        <strain evidence="3">WDS4C29</strain>
    </source>
</reference>
<keyword evidence="1" id="KW-0472">Membrane</keyword>
<sequence>MFGFIIAFVAGFLTPHIEAPLARPLARALAPHIPFEEGETRLLAFILALVGAGVLCALFDTGSPLGVAIAAALGYFALRLLAAAQAALEKRGR</sequence>